<dbReference type="Gene3D" id="3.40.50.720">
    <property type="entry name" value="NAD(P)-binding Rossmann-like Domain"/>
    <property type="match status" value="1"/>
</dbReference>
<dbReference type="SUPFAM" id="SSF51735">
    <property type="entry name" value="NAD(P)-binding Rossmann-fold domains"/>
    <property type="match status" value="1"/>
</dbReference>
<dbReference type="InterPro" id="IPR036291">
    <property type="entry name" value="NAD(P)-bd_dom_sf"/>
</dbReference>
<dbReference type="Pfam" id="PF00106">
    <property type="entry name" value="adh_short"/>
    <property type="match status" value="1"/>
</dbReference>
<name>A0A9P4N814_9PLEO</name>
<evidence type="ECO:0000256" key="1">
    <source>
        <dbReference type="ARBA" id="ARBA00006484"/>
    </source>
</evidence>
<proteinExistence type="inferred from homology"/>
<dbReference type="InterPro" id="IPR002347">
    <property type="entry name" value="SDR_fam"/>
</dbReference>
<comment type="caution">
    <text evidence="4">The sequence shown here is derived from an EMBL/GenBank/DDBJ whole genome shotgun (WGS) entry which is preliminary data.</text>
</comment>
<gene>
    <name evidence="4" type="ORF">CC78DRAFT_541133</name>
</gene>
<dbReference type="PANTHER" id="PTHR24320">
    <property type="entry name" value="RETINOL DEHYDROGENASE"/>
    <property type="match status" value="1"/>
</dbReference>
<keyword evidence="2" id="KW-0560">Oxidoreductase</keyword>
<dbReference type="EMBL" id="ML986588">
    <property type="protein sequence ID" value="KAF2267899.1"/>
    <property type="molecule type" value="Genomic_DNA"/>
</dbReference>
<evidence type="ECO:0000313" key="5">
    <source>
        <dbReference type="Proteomes" id="UP000800093"/>
    </source>
</evidence>
<dbReference type="PANTHER" id="PTHR24320:SF283">
    <property type="entry name" value="RETINOL DEHYDROGENASE 11"/>
    <property type="match status" value="1"/>
</dbReference>
<dbReference type="PRINTS" id="PR00080">
    <property type="entry name" value="SDRFAMILY"/>
</dbReference>
<dbReference type="PRINTS" id="PR00081">
    <property type="entry name" value="GDHRDH"/>
</dbReference>
<sequence>MANPNFGFDTTAEEVASYHSSSIKGKTFLVTGVTPGGLGLYTAKVLAAHSPALIILAARSAATLSAAQAEVAEVAKVPTKLLTLDLGSIRTVRAAAAEVNSWDDVPKIDVLINNAGIMSVPFALSEDGIESQFATNHIGTFLFTNLIIDKIIAAKGRIVNLSSSGHRFGPVRFDDWNFQNGKEYPAIGASVVDPAYGQSKTANILHAAALAERLKDKGVTAFSVHPGGIFTNLGRYVSMEMWKERGVLDEDGNLIPNGPFKLKQISQGTATTITAALDPNIADHSGGYLDDCQLAPQNLSEWATGKENADKLWALSEKLVGQTFDF</sequence>
<reference evidence="5" key="1">
    <citation type="journal article" date="2020" name="Stud. Mycol.">
        <title>101 Dothideomycetes genomes: A test case for predicting lifestyles and emergence of pathogens.</title>
        <authorList>
            <person name="Haridas S."/>
            <person name="Albert R."/>
            <person name="Binder M."/>
            <person name="Bloem J."/>
            <person name="LaButti K."/>
            <person name="Salamov A."/>
            <person name="Andreopoulos B."/>
            <person name="Baker S."/>
            <person name="Barry K."/>
            <person name="Bills G."/>
            <person name="Bluhm B."/>
            <person name="Cannon C."/>
            <person name="Castanera R."/>
            <person name="Culley D."/>
            <person name="Daum C."/>
            <person name="Ezra D."/>
            <person name="Gonzalez J."/>
            <person name="Henrissat B."/>
            <person name="Kuo A."/>
            <person name="Liang C."/>
            <person name="Lipzen A."/>
            <person name="Lutzoni F."/>
            <person name="Magnuson J."/>
            <person name="Mondo S."/>
            <person name="Nolan M."/>
            <person name="Ohm R."/>
            <person name="Pangilinan J."/>
            <person name="Park H.-J."/>
            <person name="Ramirez L."/>
            <person name="Alfaro M."/>
            <person name="Sun H."/>
            <person name="Tritt A."/>
            <person name="Yoshinaga Y."/>
            <person name="Zwiers L.-H."/>
            <person name="Turgeon B."/>
            <person name="Goodwin S."/>
            <person name="Spatafora J."/>
            <person name="Crous P."/>
            <person name="Grigoriev I."/>
        </authorList>
    </citation>
    <scope>NUCLEOTIDE SEQUENCE [LARGE SCALE GENOMIC DNA]</scope>
    <source>
        <strain evidence="5">CBS 304.66</strain>
    </source>
</reference>
<protein>
    <submittedName>
        <fullName evidence="4">NAD(P)-binding protein</fullName>
    </submittedName>
</protein>
<dbReference type="Proteomes" id="UP000800093">
    <property type="component" value="Unassembled WGS sequence"/>
</dbReference>
<accession>A0A9P4N814</accession>
<comment type="similarity">
    <text evidence="1 3">Belongs to the short-chain dehydrogenases/reductases (SDR) family.</text>
</comment>
<dbReference type="AlphaFoldDB" id="A0A9P4N814"/>
<evidence type="ECO:0000313" key="4">
    <source>
        <dbReference type="EMBL" id="KAF2267899.1"/>
    </source>
</evidence>
<evidence type="ECO:0000256" key="3">
    <source>
        <dbReference type="RuleBase" id="RU000363"/>
    </source>
</evidence>
<evidence type="ECO:0000256" key="2">
    <source>
        <dbReference type="ARBA" id="ARBA00023002"/>
    </source>
</evidence>
<dbReference type="OrthoDB" id="191139at2759"/>
<dbReference type="GO" id="GO:0016491">
    <property type="term" value="F:oxidoreductase activity"/>
    <property type="evidence" value="ECO:0007669"/>
    <property type="project" value="UniProtKB-KW"/>
</dbReference>
<organism evidence="4 5">
    <name type="scientific">Lojkania enalia</name>
    <dbReference type="NCBI Taxonomy" id="147567"/>
    <lineage>
        <taxon>Eukaryota</taxon>
        <taxon>Fungi</taxon>
        <taxon>Dikarya</taxon>
        <taxon>Ascomycota</taxon>
        <taxon>Pezizomycotina</taxon>
        <taxon>Dothideomycetes</taxon>
        <taxon>Pleosporomycetidae</taxon>
        <taxon>Pleosporales</taxon>
        <taxon>Pleosporales incertae sedis</taxon>
        <taxon>Lojkania</taxon>
    </lineage>
</organism>
<keyword evidence="5" id="KW-1185">Reference proteome</keyword>